<keyword evidence="7" id="KW-0479">Metal-binding</keyword>
<dbReference type="Proteomes" id="UP000887575">
    <property type="component" value="Unassembled WGS sequence"/>
</dbReference>
<dbReference type="WBParaSite" id="MBELARI_LOCUS14435.2">
    <property type="protein sequence ID" value="MBELARI_LOCUS14435.2"/>
    <property type="gene ID" value="MBELARI_LOCUS14435"/>
</dbReference>
<keyword evidence="9" id="KW-0862">Zinc</keyword>
<reference evidence="17" key="1">
    <citation type="submission" date="2024-02" db="UniProtKB">
        <authorList>
            <consortium name="WormBaseParasite"/>
        </authorList>
    </citation>
    <scope>IDENTIFICATION</scope>
</reference>
<keyword evidence="8" id="KW-0378">Hydrolase</keyword>
<dbReference type="SUPFAM" id="SSF57501">
    <property type="entry name" value="Cystine-knot cytokines"/>
    <property type="match status" value="1"/>
</dbReference>
<evidence type="ECO:0000256" key="2">
    <source>
        <dbReference type="ARBA" id="ARBA00004613"/>
    </source>
</evidence>
<comment type="cofactor">
    <cofactor evidence="1">
        <name>Zn(2+)</name>
        <dbReference type="ChEBI" id="CHEBI:29105"/>
    </cofactor>
</comment>
<dbReference type="InterPro" id="IPR000718">
    <property type="entry name" value="Peptidase_M13"/>
</dbReference>
<dbReference type="InterPro" id="IPR029034">
    <property type="entry name" value="Cystine-knot_cytokine"/>
</dbReference>
<evidence type="ECO:0000256" key="4">
    <source>
        <dbReference type="ARBA" id="ARBA00007357"/>
    </source>
</evidence>
<proteinExistence type="inferred from homology"/>
<evidence type="ECO:0000256" key="9">
    <source>
        <dbReference type="ARBA" id="ARBA00022833"/>
    </source>
</evidence>
<dbReference type="PANTHER" id="PTHR11733">
    <property type="entry name" value="ZINC METALLOPROTEASE FAMILY M13 NEPRILYSIN-RELATED"/>
    <property type="match status" value="1"/>
</dbReference>
<dbReference type="InterPro" id="IPR042089">
    <property type="entry name" value="Peptidase_M13_dom_2"/>
</dbReference>
<dbReference type="AlphaFoldDB" id="A0AAF3EKA3"/>
<evidence type="ECO:0000256" key="12">
    <source>
        <dbReference type="ARBA" id="ARBA00023157"/>
    </source>
</evidence>
<dbReference type="PROSITE" id="PS00250">
    <property type="entry name" value="TGF_BETA_1"/>
    <property type="match status" value="1"/>
</dbReference>
<evidence type="ECO:0000256" key="13">
    <source>
        <dbReference type="RuleBase" id="RU000354"/>
    </source>
</evidence>
<dbReference type="PROSITE" id="PS51362">
    <property type="entry name" value="TGF_BETA_2"/>
    <property type="match status" value="1"/>
</dbReference>
<keyword evidence="5" id="KW-0964">Secreted</keyword>
<dbReference type="GO" id="GO:0046872">
    <property type="term" value="F:metal ion binding"/>
    <property type="evidence" value="ECO:0007669"/>
    <property type="project" value="UniProtKB-KW"/>
</dbReference>
<dbReference type="GO" id="GO:0005576">
    <property type="term" value="C:extracellular region"/>
    <property type="evidence" value="ECO:0007669"/>
    <property type="project" value="UniProtKB-SubCell"/>
</dbReference>
<dbReference type="PANTHER" id="PTHR11733:SF167">
    <property type="entry name" value="FI17812P1-RELATED"/>
    <property type="match status" value="1"/>
</dbReference>
<keyword evidence="6" id="KW-0645">Protease</keyword>
<feature type="domain" description="TGF-beta family profile" evidence="15">
    <location>
        <begin position="628"/>
        <end position="752"/>
    </location>
</feature>
<dbReference type="Gene3D" id="2.10.90.10">
    <property type="entry name" value="Cystine-knot cytokines"/>
    <property type="match status" value="1"/>
</dbReference>
<evidence type="ECO:0000256" key="14">
    <source>
        <dbReference type="SAM" id="SignalP"/>
    </source>
</evidence>
<protein>
    <recommendedName>
        <fullName evidence="15">TGF-beta family profile domain-containing protein</fullName>
    </recommendedName>
</protein>
<accession>A0AAF3EKA3</accession>
<feature type="signal peptide" evidence="14">
    <location>
        <begin position="1"/>
        <end position="16"/>
    </location>
</feature>
<name>A0AAF3EKA3_9BILA</name>
<dbReference type="Gene3D" id="3.40.390.10">
    <property type="entry name" value="Collagenase (Catalytic Domain)"/>
    <property type="match status" value="1"/>
</dbReference>
<dbReference type="GO" id="GO:0016485">
    <property type="term" value="P:protein processing"/>
    <property type="evidence" value="ECO:0007669"/>
    <property type="project" value="TreeGrafter"/>
</dbReference>
<dbReference type="InterPro" id="IPR017948">
    <property type="entry name" value="TGFb_CS"/>
</dbReference>
<dbReference type="InterPro" id="IPR024079">
    <property type="entry name" value="MetalloPept_cat_dom_sf"/>
</dbReference>
<evidence type="ECO:0000313" key="16">
    <source>
        <dbReference type="Proteomes" id="UP000887575"/>
    </source>
</evidence>
<evidence type="ECO:0000256" key="5">
    <source>
        <dbReference type="ARBA" id="ARBA00022525"/>
    </source>
</evidence>
<keyword evidence="14" id="KW-0732">Signal</keyword>
<dbReference type="InterPro" id="IPR018497">
    <property type="entry name" value="Peptidase_M13_C"/>
</dbReference>
<keyword evidence="10 13" id="KW-0339">Growth factor</keyword>
<evidence type="ECO:0000256" key="6">
    <source>
        <dbReference type="ARBA" id="ARBA00022670"/>
    </source>
</evidence>
<evidence type="ECO:0000256" key="1">
    <source>
        <dbReference type="ARBA" id="ARBA00001947"/>
    </source>
</evidence>
<dbReference type="SUPFAM" id="SSF55486">
    <property type="entry name" value="Metalloproteases ('zincins'), catalytic domain"/>
    <property type="match status" value="1"/>
</dbReference>
<evidence type="ECO:0000256" key="11">
    <source>
        <dbReference type="ARBA" id="ARBA00023049"/>
    </source>
</evidence>
<dbReference type="Pfam" id="PF00019">
    <property type="entry name" value="TGF_beta"/>
    <property type="match status" value="1"/>
</dbReference>
<comment type="subcellular location">
    <subcellularLocation>
        <location evidence="2">Secreted</location>
    </subcellularLocation>
</comment>
<evidence type="ECO:0000256" key="8">
    <source>
        <dbReference type="ARBA" id="ARBA00022801"/>
    </source>
</evidence>
<comment type="similarity">
    <text evidence="4">Belongs to the peptidase M13 family.</text>
</comment>
<dbReference type="InterPro" id="IPR008753">
    <property type="entry name" value="Peptidase_M13_N"/>
</dbReference>
<keyword evidence="12" id="KW-1015">Disulfide bond</keyword>
<dbReference type="Gene3D" id="1.10.1380.10">
    <property type="entry name" value="Neutral endopeptidase , domain2"/>
    <property type="match status" value="1"/>
</dbReference>
<sequence>MRLFLLLIVKFCVNSAEDTDSIKLGELLKLDPGARLLAENLTISIPKKFVINGTEVLSNIVFSAKSIDYSSNNKKTEKTITVEPDVYNSTINTITISPEKPMIEIQYYTDPNYKSQLTEGYTFIREIYGFLSKDDVKREFFDGTIKESERKLRNYFAIDRRMAEIDSLFLEDNTTDISVKLPEVSDLITAVNFTRYFEAILPKSVQEKLSLSKMNIRLRNIIFSLLPYLDDRFLDAYNKLNQRIYGVKTKDTGALYIERYFSQKSVDEVSMMVKNIRNSFIEILEETDWMDNKTKAAARLKAERMMEFIGYNPTIFNATSIAEKYELLDYPAPLTMQGISNAITKWSQQRSQFDELGNKKNWWDAKTLTNYEQMKQCFVEQYGHTKIEPLNIYIDGYKTLGENIADNGGLRSALRGVQKLINEKKIDTENIPIALRKYSPLQIFFMSYAFVKTRILQSLGHLEPPFINETFFEQNAKLIKYLQERKPPVAPPKEIFETFHIAVSSNANYSRTFLPIPEQVLKRRIVEVKASIIFDKSPIDSPASVEVYTKSKEGRNLFGSAELGHIPTLNNNEQIAKFSPQDFQPLLQKIGSGEIELEILFYFNAKKTTIAQRFDSQTTNIFFEIKTKHLMALKGQELCDLSDGDEGCCLRSMPVDFSLMKNWNFLIAPRAFDIYICTGSCAINNHARDANSDEYIPVSRHQIMKDSFAEDLVPQCCHPTQYDDITLFLHTPSAAVKQIRYENLLVAACGCD</sequence>
<keyword evidence="16" id="KW-1185">Reference proteome</keyword>
<dbReference type="GO" id="GO:0005886">
    <property type="term" value="C:plasma membrane"/>
    <property type="evidence" value="ECO:0007669"/>
    <property type="project" value="TreeGrafter"/>
</dbReference>
<keyword evidence="11" id="KW-0482">Metalloprotease</keyword>
<dbReference type="Pfam" id="PF01431">
    <property type="entry name" value="Peptidase_M13"/>
    <property type="match status" value="1"/>
</dbReference>
<feature type="chain" id="PRO_5041996234" description="TGF-beta family profile domain-containing protein" evidence="14">
    <location>
        <begin position="17"/>
        <end position="752"/>
    </location>
</feature>
<evidence type="ECO:0000256" key="7">
    <source>
        <dbReference type="ARBA" id="ARBA00022723"/>
    </source>
</evidence>
<dbReference type="Pfam" id="PF05649">
    <property type="entry name" value="Peptidase_M13_N"/>
    <property type="match status" value="1"/>
</dbReference>
<dbReference type="GO" id="GO:0008083">
    <property type="term" value="F:growth factor activity"/>
    <property type="evidence" value="ECO:0007669"/>
    <property type="project" value="UniProtKB-KW"/>
</dbReference>
<dbReference type="CDD" id="cd08698">
    <property type="entry name" value="TGF_beta_SF"/>
    <property type="match status" value="1"/>
</dbReference>
<dbReference type="SMART" id="SM00204">
    <property type="entry name" value="TGFB"/>
    <property type="match status" value="1"/>
</dbReference>
<evidence type="ECO:0000313" key="17">
    <source>
        <dbReference type="WBParaSite" id="MBELARI_LOCUS14435.2"/>
    </source>
</evidence>
<evidence type="ECO:0000256" key="10">
    <source>
        <dbReference type="ARBA" id="ARBA00023030"/>
    </source>
</evidence>
<dbReference type="PROSITE" id="PS51885">
    <property type="entry name" value="NEPRILYSIN"/>
    <property type="match status" value="1"/>
</dbReference>
<dbReference type="InterPro" id="IPR001839">
    <property type="entry name" value="TGF-b_C"/>
</dbReference>
<dbReference type="GO" id="GO:0004222">
    <property type="term" value="F:metalloendopeptidase activity"/>
    <property type="evidence" value="ECO:0007669"/>
    <property type="project" value="InterPro"/>
</dbReference>
<organism evidence="16 17">
    <name type="scientific">Mesorhabditis belari</name>
    <dbReference type="NCBI Taxonomy" id="2138241"/>
    <lineage>
        <taxon>Eukaryota</taxon>
        <taxon>Metazoa</taxon>
        <taxon>Ecdysozoa</taxon>
        <taxon>Nematoda</taxon>
        <taxon>Chromadorea</taxon>
        <taxon>Rhabditida</taxon>
        <taxon>Rhabditina</taxon>
        <taxon>Rhabditomorpha</taxon>
        <taxon>Rhabditoidea</taxon>
        <taxon>Rhabditidae</taxon>
        <taxon>Mesorhabditinae</taxon>
        <taxon>Mesorhabditis</taxon>
    </lineage>
</organism>
<comment type="similarity">
    <text evidence="3 13">Belongs to the TGF-beta family.</text>
</comment>
<evidence type="ECO:0000259" key="15">
    <source>
        <dbReference type="PROSITE" id="PS51362"/>
    </source>
</evidence>
<evidence type="ECO:0000256" key="3">
    <source>
        <dbReference type="ARBA" id="ARBA00006656"/>
    </source>
</evidence>